<dbReference type="InterPro" id="IPR037176">
    <property type="entry name" value="Osmotin/thaumatin-like_sf"/>
</dbReference>
<name>A0A0L6UI55_9BASI</name>
<gene>
    <name evidence="2" type="ORF">VP01_636g4</name>
</gene>
<accession>A0A0L6UI55</accession>
<dbReference type="Gene3D" id="2.60.110.10">
    <property type="entry name" value="Thaumatin"/>
    <property type="match status" value="1"/>
</dbReference>
<feature type="disulfide bond" evidence="1">
    <location>
        <begin position="82"/>
        <end position="89"/>
    </location>
</feature>
<reference evidence="2 3" key="1">
    <citation type="submission" date="2015-08" db="EMBL/GenBank/DDBJ databases">
        <title>Next Generation Sequencing and Analysis of the Genome of Puccinia sorghi L Schw, the Causal Agent of Maize Common Rust.</title>
        <authorList>
            <person name="Rochi L."/>
            <person name="Burguener G."/>
            <person name="Darino M."/>
            <person name="Turjanski A."/>
            <person name="Kreff E."/>
            <person name="Dieguez M.J."/>
            <person name="Sacco F."/>
        </authorList>
    </citation>
    <scope>NUCLEOTIDE SEQUENCE [LARGE SCALE GENOMIC DNA]</scope>
    <source>
        <strain evidence="2 3">RO10H11247</strain>
    </source>
</reference>
<dbReference type="Proteomes" id="UP000037035">
    <property type="component" value="Unassembled WGS sequence"/>
</dbReference>
<dbReference type="PANTHER" id="PTHR31013">
    <property type="entry name" value="THAUMATIN FAMILY PROTEIN-RELATED"/>
    <property type="match status" value="1"/>
</dbReference>
<dbReference type="PRINTS" id="PR00347">
    <property type="entry name" value="THAUMATIN"/>
</dbReference>
<dbReference type="OrthoDB" id="430315at2759"/>
<dbReference type="PANTHER" id="PTHR31013:SF2">
    <property type="entry name" value="THAUMATIN-LIKE PROTEIN"/>
    <property type="match status" value="1"/>
</dbReference>
<dbReference type="PIRSF" id="PIRSF002703">
    <property type="entry name" value="Thaumatin"/>
    <property type="match status" value="1"/>
</dbReference>
<feature type="disulfide bond" evidence="1">
    <location>
        <begin position="94"/>
        <end position="100"/>
    </location>
</feature>
<dbReference type="SUPFAM" id="SSF49870">
    <property type="entry name" value="Osmotin, thaumatin-like protein"/>
    <property type="match status" value="1"/>
</dbReference>
<organism evidence="2 3">
    <name type="scientific">Puccinia sorghi</name>
    <dbReference type="NCBI Taxonomy" id="27349"/>
    <lineage>
        <taxon>Eukaryota</taxon>
        <taxon>Fungi</taxon>
        <taxon>Dikarya</taxon>
        <taxon>Basidiomycota</taxon>
        <taxon>Pucciniomycotina</taxon>
        <taxon>Pucciniomycetes</taxon>
        <taxon>Pucciniales</taxon>
        <taxon>Pucciniaceae</taxon>
        <taxon>Puccinia</taxon>
    </lineage>
</organism>
<dbReference type="VEuPathDB" id="FungiDB:VP01_636g4"/>
<dbReference type="PROSITE" id="PS51367">
    <property type="entry name" value="THAUMATIN_2"/>
    <property type="match status" value="1"/>
</dbReference>
<evidence type="ECO:0000256" key="1">
    <source>
        <dbReference type="PIRSR" id="PIRSR002703-1"/>
    </source>
</evidence>
<dbReference type="InterPro" id="IPR001938">
    <property type="entry name" value="Thaumatin"/>
</dbReference>
<dbReference type="STRING" id="27349.A0A0L6UI55"/>
<protein>
    <submittedName>
        <fullName evidence="2">Uncharacterized protein</fullName>
    </submittedName>
</protein>
<proteinExistence type="predicted"/>
<dbReference type="Pfam" id="PF00314">
    <property type="entry name" value="Thaumatin"/>
    <property type="match status" value="1"/>
</dbReference>
<evidence type="ECO:0000313" key="2">
    <source>
        <dbReference type="EMBL" id="KNZ47480.1"/>
    </source>
</evidence>
<sequence length="184" mass="19371">MFKLVVIATLISTSKMPGLYGFTLHFKNNCNFPVWPAVGKAPNGQPDTSVTYGTKLNPGGESSFGPVNDQEIGIRSWGRTGCDANGGNCATGGCRGGLICNDGGITSRVLLGEYGYQAQGNVISWDLSRVEGSINIDTSINNGGNVKTCRTNSCPSNQAFLQPNDFQAITTSPVGSTFTITFCV</sequence>
<keyword evidence="3" id="KW-1185">Reference proteome</keyword>
<keyword evidence="1" id="KW-1015">Disulfide bond</keyword>
<dbReference type="AlphaFoldDB" id="A0A0L6UI55"/>
<comment type="caution">
    <text evidence="2">The sequence shown here is derived from an EMBL/GenBank/DDBJ whole genome shotgun (WGS) entry which is preliminary data.</text>
</comment>
<dbReference type="EMBL" id="LAVV01011685">
    <property type="protein sequence ID" value="KNZ47480.1"/>
    <property type="molecule type" value="Genomic_DNA"/>
</dbReference>
<evidence type="ECO:0000313" key="3">
    <source>
        <dbReference type="Proteomes" id="UP000037035"/>
    </source>
</evidence>
<dbReference type="SMART" id="SM00205">
    <property type="entry name" value="THN"/>
    <property type="match status" value="1"/>
</dbReference>